<organism evidence="1 2">
    <name type="scientific">Reichenbachiella agariperforans</name>
    <dbReference type="NCBI Taxonomy" id="156994"/>
    <lineage>
        <taxon>Bacteria</taxon>
        <taxon>Pseudomonadati</taxon>
        <taxon>Bacteroidota</taxon>
        <taxon>Cytophagia</taxon>
        <taxon>Cytophagales</taxon>
        <taxon>Reichenbachiellaceae</taxon>
        <taxon>Reichenbachiella</taxon>
    </lineage>
</organism>
<gene>
    <name evidence="1" type="ORF">SAMN04488028_101699</name>
</gene>
<keyword evidence="2" id="KW-1185">Reference proteome</keyword>
<name>A0A1M6KTB7_REIAG</name>
<dbReference type="EMBL" id="FRAA01000001">
    <property type="protein sequence ID" value="SHJ62142.1"/>
    <property type="molecule type" value="Genomic_DNA"/>
</dbReference>
<dbReference type="RefSeq" id="WP_317041705.1">
    <property type="nucleotide sequence ID" value="NZ_FRAA01000001.1"/>
</dbReference>
<accession>A0A1M6KTB7</accession>
<evidence type="ECO:0000313" key="2">
    <source>
        <dbReference type="Proteomes" id="UP000184474"/>
    </source>
</evidence>
<dbReference type="Proteomes" id="UP000184474">
    <property type="component" value="Unassembled WGS sequence"/>
</dbReference>
<dbReference type="AlphaFoldDB" id="A0A1M6KTB7"/>
<dbReference type="Gene3D" id="2.60.120.200">
    <property type="match status" value="1"/>
</dbReference>
<sequence>MNRSYDDAYFKIGNYTQSNAEKEGSDTGSSNNYGEVVVYDFFVEH</sequence>
<evidence type="ECO:0000313" key="1">
    <source>
        <dbReference type="EMBL" id="SHJ62142.1"/>
    </source>
</evidence>
<dbReference type="STRING" id="156994.SAMN04488028_101699"/>
<reference evidence="2" key="1">
    <citation type="submission" date="2016-11" db="EMBL/GenBank/DDBJ databases">
        <authorList>
            <person name="Varghese N."/>
            <person name="Submissions S."/>
        </authorList>
    </citation>
    <scope>NUCLEOTIDE SEQUENCE [LARGE SCALE GENOMIC DNA]</scope>
    <source>
        <strain evidence="2">DSM 26134</strain>
    </source>
</reference>
<protein>
    <submittedName>
        <fullName evidence="1">Uncharacterized protein</fullName>
    </submittedName>
</protein>
<proteinExistence type="predicted"/>